<comment type="caution">
    <text evidence="8">The sequence shown here is derived from an EMBL/GenBank/DDBJ whole genome shotgun (WGS) entry which is preliminary data.</text>
</comment>
<evidence type="ECO:0000313" key="9">
    <source>
        <dbReference type="Proteomes" id="UP000823927"/>
    </source>
</evidence>
<evidence type="ECO:0000256" key="6">
    <source>
        <dbReference type="PROSITE-ProRule" id="PRU01240"/>
    </source>
</evidence>
<dbReference type="InterPro" id="IPR034045">
    <property type="entry name" value="Pep_S8_CspA-like"/>
</dbReference>
<keyword evidence="3 6" id="KW-0378">Hydrolase</keyword>
<dbReference type="PANTHER" id="PTHR43806:SF11">
    <property type="entry name" value="CEREVISIN-RELATED"/>
    <property type="match status" value="1"/>
</dbReference>
<feature type="domain" description="Peptidase S8/S53" evidence="7">
    <location>
        <begin position="96"/>
        <end position="291"/>
    </location>
</feature>
<evidence type="ECO:0000259" key="7">
    <source>
        <dbReference type="Pfam" id="PF00082"/>
    </source>
</evidence>
<dbReference type="EMBL" id="DVIT01000036">
    <property type="protein sequence ID" value="HIS47867.1"/>
    <property type="molecule type" value="Genomic_DNA"/>
</dbReference>
<name>A0A9D1F643_9FIRM</name>
<evidence type="ECO:0000256" key="4">
    <source>
        <dbReference type="ARBA" id="ARBA00022825"/>
    </source>
</evidence>
<proteinExistence type="inferred from homology"/>
<dbReference type="InterPro" id="IPR000209">
    <property type="entry name" value="Peptidase_S8/S53_dom"/>
</dbReference>
<feature type="active site" description="Charge relay system" evidence="5 6">
    <location>
        <position position="498"/>
    </location>
</feature>
<reference evidence="8" key="2">
    <citation type="journal article" date="2021" name="PeerJ">
        <title>Extensive microbial diversity within the chicken gut microbiome revealed by metagenomics and culture.</title>
        <authorList>
            <person name="Gilroy R."/>
            <person name="Ravi A."/>
            <person name="Getino M."/>
            <person name="Pursley I."/>
            <person name="Horton D.L."/>
            <person name="Alikhan N.F."/>
            <person name="Baker D."/>
            <person name="Gharbi K."/>
            <person name="Hall N."/>
            <person name="Watson M."/>
            <person name="Adriaenssens E.M."/>
            <person name="Foster-Nyarko E."/>
            <person name="Jarju S."/>
            <person name="Secka A."/>
            <person name="Antonio M."/>
            <person name="Oren A."/>
            <person name="Chaudhuri R.R."/>
            <person name="La Ragione R."/>
            <person name="Hildebrand F."/>
            <person name="Pallen M.J."/>
        </authorList>
    </citation>
    <scope>NUCLEOTIDE SEQUENCE</scope>
    <source>
        <strain evidence="8">CHK178-757</strain>
    </source>
</reference>
<dbReference type="InterPro" id="IPR017310">
    <property type="entry name" value="Pept_S8A_subtilisin_clostridia"/>
</dbReference>
<accession>A0A9D1F643</accession>
<dbReference type="PRINTS" id="PR00723">
    <property type="entry name" value="SUBTILISIN"/>
</dbReference>
<dbReference type="PROSITE" id="PS51892">
    <property type="entry name" value="SUBTILASE"/>
    <property type="match status" value="1"/>
</dbReference>
<dbReference type="PANTHER" id="PTHR43806">
    <property type="entry name" value="PEPTIDASE S8"/>
    <property type="match status" value="1"/>
</dbReference>
<protein>
    <submittedName>
        <fullName evidence="8">S8 family peptidase</fullName>
    </submittedName>
</protein>
<dbReference type="Gene3D" id="2.60.120.1290">
    <property type="match status" value="1"/>
</dbReference>
<dbReference type="Pfam" id="PF00082">
    <property type="entry name" value="Peptidase_S8"/>
    <property type="match status" value="2"/>
</dbReference>
<feature type="domain" description="Peptidase S8/S53" evidence="7">
    <location>
        <begin position="430"/>
        <end position="553"/>
    </location>
</feature>
<evidence type="ECO:0000256" key="2">
    <source>
        <dbReference type="ARBA" id="ARBA00022670"/>
    </source>
</evidence>
<gene>
    <name evidence="8" type="ORF">IAB46_10030</name>
</gene>
<organism evidence="8 9">
    <name type="scientific">Candidatus Scybalocola faecigallinarum</name>
    <dbReference type="NCBI Taxonomy" id="2840941"/>
    <lineage>
        <taxon>Bacteria</taxon>
        <taxon>Bacillati</taxon>
        <taxon>Bacillota</taxon>
        <taxon>Clostridia</taxon>
        <taxon>Lachnospirales</taxon>
        <taxon>Lachnospiraceae</taxon>
        <taxon>Lachnospiraceae incertae sedis</taxon>
        <taxon>Candidatus Scybalocola (ex Gilroy et al. 2021)</taxon>
    </lineage>
</organism>
<dbReference type="GO" id="GO:0006508">
    <property type="term" value="P:proteolysis"/>
    <property type="evidence" value="ECO:0007669"/>
    <property type="project" value="UniProtKB-KW"/>
</dbReference>
<keyword evidence="4 6" id="KW-0720">Serine protease</keyword>
<evidence type="ECO:0000256" key="1">
    <source>
        <dbReference type="ARBA" id="ARBA00011073"/>
    </source>
</evidence>
<comment type="similarity">
    <text evidence="1 6">Belongs to the peptidase S8 family.</text>
</comment>
<dbReference type="PROSITE" id="PS00136">
    <property type="entry name" value="SUBTILASE_ASP"/>
    <property type="match status" value="1"/>
</dbReference>
<feature type="active site" description="Charge relay system" evidence="5 6">
    <location>
        <position position="175"/>
    </location>
</feature>
<dbReference type="CDD" id="cd07478">
    <property type="entry name" value="Peptidases_S8_CspA-like"/>
    <property type="match status" value="1"/>
</dbReference>
<evidence type="ECO:0000313" key="8">
    <source>
        <dbReference type="EMBL" id="HIS47867.1"/>
    </source>
</evidence>
<dbReference type="PIRSF" id="PIRSF037894">
    <property type="entry name" value="Subtilisin_rel_CspABC"/>
    <property type="match status" value="1"/>
</dbReference>
<reference evidence="8" key="1">
    <citation type="submission" date="2020-10" db="EMBL/GenBank/DDBJ databases">
        <authorList>
            <person name="Gilroy R."/>
        </authorList>
    </citation>
    <scope>NUCLEOTIDE SEQUENCE</scope>
    <source>
        <strain evidence="8">CHK178-757</strain>
    </source>
</reference>
<dbReference type="InterPro" id="IPR023827">
    <property type="entry name" value="Peptidase_S8_Asp-AS"/>
</dbReference>
<evidence type="ECO:0000256" key="3">
    <source>
        <dbReference type="ARBA" id="ARBA00022801"/>
    </source>
</evidence>
<dbReference type="InterPro" id="IPR036852">
    <property type="entry name" value="Peptidase_S8/S53_dom_sf"/>
</dbReference>
<dbReference type="AlphaFoldDB" id="A0A9D1F643"/>
<dbReference type="Proteomes" id="UP000823927">
    <property type="component" value="Unassembled WGS sequence"/>
</dbReference>
<dbReference type="GO" id="GO:0004252">
    <property type="term" value="F:serine-type endopeptidase activity"/>
    <property type="evidence" value="ECO:0007669"/>
    <property type="project" value="UniProtKB-UniRule"/>
</dbReference>
<sequence>MAACTDAIISQDYADYIVEYGGIKEFIYEIYQTDCVQIFNERYGAFHLPLTSMETAVDLLAYSAVPKLFGLMDSSSMESSGIIRLQRQPYLNLSGGDIIVGIIDTGIDYTHPAFRRSDGSTRIIRLWDQTLESAQNPGAMPLVDYGRVYTNEDINRALSAQDPYGEVPSRDTLGHGTFLAGIAAGSEDVANDFIGAAPRADIAVVKLKPAKEYLRQFYLIRDGVPAYQENDIMAGVSFLFRLSQHLGKPVSICIGLGTNSGDHSGGSYISRFLDMAGTLAGVCITCAGGNEAGRGCHYLGRLEDAMEYTEVELRVGADEKGFVTELWARAPDIYSVGFVSPAGETVARLEPAMGRLQRVSFFLEPTRIIVNHRIVESASGGEVIFMRFEDPVPGIWRIRVYGENLLFRNFHMWLPVHGFIREDTQFLAPQPDNTVTTPADAGGILGIGAYNHYNNSIYLYSGRGFTPLGAVVPDLCAPGVNVFGPAVNGRYTTMSGTSVAAAHVCGAAALLLEWGIYGKGEYTMSTTQIRQYLIRGAQRSADIAYPSRTWGYGTLDAYRAFEIFIT</sequence>
<dbReference type="InterPro" id="IPR050131">
    <property type="entry name" value="Peptidase_S8_subtilisin-like"/>
</dbReference>
<dbReference type="SUPFAM" id="SSF52743">
    <property type="entry name" value="Subtilisin-like"/>
    <property type="match status" value="1"/>
</dbReference>
<dbReference type="InterPro" id="IPR015500">
    <property type="entry name" value="Peptidase_S8_subtilisin-rel"/>
</dbReference>
<feature type="active site" description="Charge relay system" evidence="5 6">
    <location>
        <position position="104"/>
    </location>
</feature>
<dbReference type="Gene3D" id="3.40.50.200">
    <property type="entry name" value="Peptidase S8/S53 domain"/>
    <property type="match status" value="1"/>
</dbReference>
<evidence type="ECO:0000256" key="5">
    <source>
        <dbReference type="PIRSR" id="PIRSR615500-1"/>
    </source>
</evidence>
<keyword evidence="2 6" id="KW-0645">Protease</keyword>